<evidence type="ECO:0000313" key="6">
    <source>
        <dbReference type="Proteomes" id="UP000250572"/>
    </source>
</evidence>
<dbReference type="GO" id="GO:0007417">
    <property type="term" value="P:central nervous system development"/>
    <property type="evidence" value="ECO:0007669"/>
    <property type="project" value="TreeGrafter"/>
</dbReference>
<evidence type="ECO:0000256" key="1">
    <source>
        <dbReference type="ARBA" id="ARBA00022737"/>
    </source>
</evidence>
<sequence length="274" mass="30973">MAELTSGLTSVVFSPYSKMFIGGLSWQTSPDSLRDYFSKFGEIRECMVMRDPTTKRSRGFGFVTFTDAASVDKVLAQQHHELDSKTVLVVMDDIIIDIDPKVAFPRRAQPKKLSLAGTLVALASESKSAFSRVSDGFGANLDEESKTVSANIARDLPLSCRRHYRCRRRRWFCFSHYVSNSVTFHLLTTGMNQYDIPLLEMILILNDTAHCWENETAVAASPFECPCEFIKSTSFPFQLRYAQLHESEGIFKDKSLQCNASECHVIIFDEHHSS</sequence>
<keyword evidence="6" id="KW-1185">Reference proteome</keyword>
<dbReference type="InterPro" id="IPR012677">
    <property type="entry name" value="Nucleotide-bd_a/b_plait_sf"/>
</dbReference>
<evidence type="ECO:0000256" key="2">
    <source>
        <dbReference type="ARBA" id="ARBA00022884"/>
    </source>
</evidence>
<dbReference type="FunFam" id="3.30.70.330:FF:000025">
    <property type="entry name" value="RNA-binding protein Musashi homolog 2 isoform X1"/>
    <property type="match status" value="1"/>
</dbReference>
<dbReference type="Proteomes" id="UP000250572">
    <property type="component" value="Unassembled WGS sequence"/>
</dbReference>
<gene>
    <name evidence="5" type="ORF">CCH79_00002087</name>
</gene>
<comment type="caution">
    <text evidence="5">The sequence shown here is derived from an EMBL/GenBank/DDBJ whole genome shotgun (WGS) entry which is preliminary data.</text>
</comment>
<dbReference type="AlphaFoldDB" id="A0A315VK48"/>
<keyword evidence="1" id="KW-0677">Repeat</keyword>
<dbReference type="Pfam" id="PF00076">
    <property type="entry name" value="RRM_1"/>
    <property type="match status" value="1"/>
</dbReference>
<dbReference type="SMART" id="SM00360">
    <property type="entry name" value="RRM"/>
    <property type="match status" value="1"/>
</dbReference>
<dbReference type="GO" id="GO:0005737">
    <property type="term" value="C:cytoplasm"/>
    <property type="evidence" value="ECO:0007669"/>
    <property type="project" value="TreeGrafter"/>
</dbReference>
<organism evidence="5 6">
    <name type="scientific">Gambusia affinis</name>
    <name type="common">Western mosquitofish</name>
    <name type="synonym">Heterandria affinis</name>
    <dbReference type="NCBI Taxonomy" id="33528"/>
    <lineage>
        <taxon>Eukaryota</taxon>
        <taxon>Metazoa</taxon>
        <taxon>Chordata</taxon>
        <taxon>Craniata</taxon>
        <taxon>Vertebrata</taxon>
        <taxon>Euteleostomi</taxon>
        <taxon>Actinopterygii</taxon>
        <taxon>Neopterygii</taxon>
        <taxon>Teleostei</taxon>
        <taxon>Neoteleostei</taxon>
        <taxon>Acanthomorphata</taxon>
        <taxon>Ovalentaria</taxon>
        <taxon>Atherinomorphae</taxon>
        <taxon>Cyprinodontiformes</taxon>
        <taxon>Poeciliidae</taxon>
        <taxon>Poeciliinae</taxon>
        <taxon>Gambusia</taxon>
    </lineage>
</organism>
<dbReference type="GO" id="GO:0006417">
    <property type="term" value="P:regulation of translation"/>
    <property type="evidence" value="ECO:0007669"/>
    <property type="project" value="TreeGrafter"/>
</dbReference>
<protein>
    <recommendedName>
        <fullName evidence="4">RRM domain-containing protein</fullName>
    </recommendedName>
</protein>
<dbReference type="InterPro" id="IPR000504">
    <property type="entry name" value="RRM_dom"/>
</dbReference>
<evidence type="ECO:0000313" key="5">
    <source>
        <dbReference type="EMBL" id="PWA22741.1"/>
    </source>
</evidence>
<dbReference type="SUPFAM" id="SSF54928">
    <property type="entry name" value="RNA-binding domain, RBD"/>
    <property type="match status" value="1"/>
</dbReference>
<dbReference type="EMBL" id="NHOQ01001678">
    <property type="protein sequence ID" value="PWA22741.1"/>
    <property type="molecule type" value="Genomic_DNA"/>
</dbReference>
<accession>A0A315VK48</accession>
<proteinExistence type="predicted"/>
<dbReference type="InterPro" id="IPR035979">
    <property type="entry name" value="RBD_domain_sf"/>
</dbReference>
<name>A0A315VK48_GAMAF</name>
<dbReference type="PANTHER" id="PTHR48032:SF10">
    <property type="entry name" value="RNA-BINDING PROTEIN MUSASHI HOMOLOG 2"/>
    <property type="match status" value="1"/>
</dbReference>
<keyword evidence="2 3" id="KW-0694">RNA-binding</keyword>
<dbReference type="STRING" id="33528.ENSGAFP00000010277"/>
<dbReference type="PANTHER" id="PTHR48032">
    <property type="entry name" value="RNA-BINDING PROTEIN MUSASHI HOMOLOG RBP6"/>
    <property type="match status" value="1"/>
</dbReference>
<reference evidence="5 6" key="1">
    <citation type="journal article" date="2018" name="G3 (Bethesda)">
        <title>A High-Quality Reference Genome for the Invasive Mosquitofish Gambusia affinis Using a Chicago Library.</title>
        <authorList>
            <person name="Hoffberg S.L."/>
            <person name="Troendle N.J."/>
            <person name="Glenn T.C."/>
            <person name="Mahmud O."/>
            <person name="Louha S."/>
            <person name="Chalopin D."/>
            <person name="Bennetzen J.L."/>
            <person name="Mauricio R."/>
        </authorList>
    </citation>
    <scope>NUCLEOTIDE SEQUENCE [LARGE SCALE GENOMIC DNA]</scope>
    <source>
        <strain evidence="5">NE01/NJP1002.9</strain>
        <tissue evidence="5">Muscle</tissue>
    </source>
</reference>
<evidence type="ECO:0000259" key="4">
    <source>
        <dbReference type="PROSITE" id="PS50102"/>
    </source>
</evidence>
<dbReference type="GO" id="GO:0003729">
    <property type="term" value="F:mRNA binding"/>
    <property type="evidence" value="ECO:0007669"/>
    <property type="project" value="TreeGrafter"/>
</dbReference>
<feature type="domain" description="RRM" evidence="4">
    <location>
        <begin position="17"/>
        <end position="101"/>
    </location>
</feature>
<evidence type="ECO:0000256" key="3">
    <source>
        <dbReference type="PROSITE-ProRule" id="PRU00176"/>
    </source>
</evidence>
<dbReference type="Gene3D" id="3.30.70.330">
    <property type="match status" value="1"/>
</dbReference>
<dbReference type="PROSITE" id="PS50102">
    <property type="entry name" value="RRM"/>
    <property type="match status" value="1"/>
</dbReference>